<dbReference type="PANTHER" id="PTHR21310:SF48">
    <property type="entry name" value="AMINOGLYCOSIDE PHOSPHOTRANSFERASE DOMAIN-CONTAINING PROTEIN"/>
    <property type="match status" value="1"/>
</dbReference>
<dbReference type="AlphaFoldDB" id="A0AAF0DK33"/>
<evidence type="ECO:0000256" key="1">
    <source>
        <dbReference type="SAM" id="Phobius"/>
    </source>
</evidence>
<accession>A0AAF0DK33</accession>
<gene>
    <name evidence="3" type="ORF">PRK78_005689</name>
</gene>
<sequence>MPPFSQGWNTFLAPGIALLITALPIIYSVGSRFHKSRDRAFSAATSSISLPYFAPNIPHPLPTNSEIEKATLLVKHNGYKVVKVGNEFVVKFGPAGQVDLLEGVNMLFVQQATKVKVPQVYALYEDCEPSTNYIVMESIKGDTLDAQWAQLTHYQKSEITTTLRQYFQELRDLPSPGFFGSVGKTHLLHGIFWTSRPTPSINGPFGSEAALNEALALKYIEASDNRTTFKADFYRRSLSQVFRGHAPKFTHGDFQRKNIIIRRQPNETTASQYEITLIDWETAGWYPSYWEYSIAMCASRWDDDWDEWVAKILQPFDAEFPWLKMLYLDLWS</sequence>
<reference evidence="3" key="1">
    <citation type="submission" date="2023-03" db="EMBL/GenBank/DDBJ databases">
        <title>Emydomyces testavorans Genome Sequence.</title>
        <authorList>
            <person name="Hoyer L."/>
        </authorList>
    </citation>
    <scope>NUCLEOTIDE SEQUENCE</scope>
    <source>
        <strain evidence="3">16-2883</strain>
    </source>
</reference>
<dbReference type="InterPro" id="IPR002575">
    <property type="entry name" value="Aminoglycoside_PTrfase"/>
</dbReference>
<keyword evidence="1" id="KW-1133">Transmembrane helix</keyword>
<dbReference type="Proteomes" id="UP001219355">
    <property type="component" value="Chromosome 3"/>
</dbReference>
<dbReference type="InterPro" id="IPR051678">
    <property type="entry name" value="AGP_Transferase"/>
</dbReference>
<feature type="domain" description="Aminoglycoside phosphotransferase" evidence="2">
    <location>
        <begin position="79"/>
        <end position="314"/>
    </location>
</feature>
<dbReference type="Gene3D" id="3.90.1200.10">
    <property type="match status" value="1"/>
</dbReference>
<dbReference type="EMBL" id="CP120629">
    <property type="protein sequence ID" value="WEW60204.1"/>
    <property type="molecule type" value="Genomic_DNA"/>
</dbReference>
<keyword evidence="1" id="KW-0472">Membrane</keyword>
<organism evidence="3 4">
    <name type="scientific">Emydomyces testavorans</name>
    <dbReference type="NCBI Taxonomy" id="2070801"/>
    <lineage>
        <taxon>Eukaryota</taxon>
        <taxon>Fungi</taxon>
        <taxon>Dikarya</taxon>
        <taxon>Ascomycota</taxon>
        <taxon>Pezizomycotina</taxon>
        <taxon>Eurotiomycetes</taxon>
        <taxon>Eurotiomycetidae</taxon>
        <taxon>Onygenales</taxon>
        <taxon>Nannizziopsiaceae</taxon>
        <taxon>Emydomyces</taxon>
    </lineage>
</organism>
<keyword evidence="4" id="KW-1185">Reference proteome</keyword>
<proteinExistence type="predicted"/>
<evidence type="ECO:0000313" key="3">
    <source>
        <dbReference type="EMBL" id="WEW60204.1"/>
    </source>
</evidence>
<dbReference type="PANTHER" id="PTHR21310">
    <property type="entry name" value="AMINOGLYCOSIDE PHOSPHOTRANSFERASE-RELATED-RELATED"/>
    <property type="match status" value="1"/>
</dbReference>
<dbReference type="CDD" id="cd05120">
    <property type="entry name" value="APH_ChoK_like"/>
    <property type="match status" value="1"/>
</dbReference>
<feature type="transmembrane region" description="Helical" evidence="1">
    <location>
        <begin position="12"/>
        <end position="30"/>
    </location>
</feature>
<evidence type="ECO:0000259" key="2">
    <source>
        <dbReference type="Pfam" id="PF01636"/>
    </source>
</evidence>
<keyword evidence="1" id="KW-0812">Transmembrane</keyword>
<protein>
    <recommendedName>
        <fullName evidence="2">Aminoglycoside phosphotransferase domain-containing protein</fullName>
    </recommendedName>
</protein>
<name>A0AAF0DK33_9EURO</name>
<evidence type="ECO:0000313" key="4">
    <source>
        <dbReference type="Proteomes" id="UP001219355"/>
    </source>
</evidence>
<dbReference type="Pfam" id="PF01636">
    <property type="entry name" value="APH"/>
    <property type="match status" value="1"/>
</dbReference>
<dbReference type="InterPro" id="IPR011009">
    <property type="entry name" value="Kinase-like_dom_sf"/>
</dbReference>
<dbReference type="SUPFAM" id="SSF56112">
    <property type="entry name" value="Protein kinase-like (PK-like)"/>
    <property type="match status" value="1"/>
</dbReference>